<gene>
    <name evidence="1" type="ORF">GM661_11885</name>
</gene>
<evidence type="ECO:0008006" key="3">
    <source>
        <dbReference type="Google" id="ProtNLM"/>
    </source>
</evidence>
<dbReference type="InterPro" id="IPR038765">
    <property type="entry name" value="Papain-like_cys_pep_sf"/>
</dbReference>
<accession>A0A8A7K9X9</accession>
<name>A0A8A7K9X9_9FIRM</name>
<keyword evidence="2" id="KW-1185">Reference proteome</keyword>
<sequence>MKEKILNYYLQFSTYTNPGCYVDFLKSLTDDISELGNLITHQVIHRVTLKNGNTSANSDKKYGDMDRYPWHRLRCDDDVLLTSLAMVGELLRLDERGFKKDRAVEDKIVVTCRYVSVLMTSILKSKGVPTRCRSGFAPYLLPDISADHWINQYWSIKENRWINIDADGFFDDLDFSQFDIPDDEFDWAAKTWLDIRTGRKDSNKIVYAAGQHGLEAAIRAIFYDFHSLMNNEISYNFQPSYISGRFEQLTEKEFKEIDKLAKLMLEPDKNFEKLINVWNNEKKFRVLNSPLIGDNDHKSNT</sequence>
<dbReference type="KEGG" id="ifn:GM661_11885"/>
<dbReference type="SUPFAM" id="SSF54001">
    <property type="entry name" value="Cysteine proteinases"/>
    <property type="match status" value="1"/>
</dbReference>
<dbReference type="RefSeq" id="WP_230867020.1">
    <property type="nucleotide sequence ID" value="NZ_CP046640.1"/>
</dbReference>
<reference evidence="1" key="1">
    <citation type="submission" date="2019-12" db="EMBL/GenBank/DDBJ databases">
        <authorList>
            <person name="zhang j."/>
            <person name="sun C.M."/>
        </authorList>
    </citation>
    <scope>NUCLEOTIDE SEQUENCE</scope>
    <source>
        <strain evidence="1">NS-1</strain>
    </source>
</reference>
<organism evidence="1 2">
    <name type="scientific">Iocasia fonsfrigidae</name>
    <dbReference type="NCBI Taxonomy" id="2682810"/>
    <lineage>
        <taxon>Bacteria</taxon>
        <taxon>Bacillati</taxon>
        <taxon>Bacillota</taxon>
        <taxon>Clostridia</taxon>
        <taxon>Halanaerobiales</taxon>
        <taxon>Halanaerobiaceae</taxon>
        <taxon>Iocasia</taxon>
    </lineage>
</organism>
<evidence type="ECO:0000313" key="1">
    <source>
        <dbReference type="EMBL" id="QTL98613.1"/>
    </source>
</evidence>
<dbReference type="AlphaFoldDB" id="A0A8A7K9X9"/>
<protein>
    <recommendedName>
        <fullName evidence="3">Transglutaminase-like domain-containing protein</fullName>
    </recommendedName>
</protein>
<dbReference type="Proteomes" id="UP000665020">
    <property type="component" value="Chromosome"/>
</dbReference>
<dbReference type="EMBL" id="CP046640">
    <property type="protein sequence ID" value="QTL98613.1"/>
    <property type="molecule type" value="Genomic_DNA"/>
</dbReference>
<proteinExistence type="predicted"/>
<evidence type="ECO:0000313" key="2">
    <source>
        <dbReference type="Proteomes" id="UP000665020"/>
    </source>
</evidence>